<keyword evidence="2" id="KW-0805">Transcription regulation</keyword>
<dbReference type="Gene3D" id="3.40.190.290">
    <property type="match status" value="1"/>
</dbReference>
<dbReference type="FunFam" id="1.10.10.10:FF:000001">
    <property type="entry name" value="LysR family transcriptional regulator"/>
    <property type="match status" value="1"/>
</dbReference>
<evidence type="ECO:0000313" key="7">
    <source>
        <dbReference type="Proteomes" id="UP000469421"/>
    </source>
</evidence>
<accession>A0A6N7LT42</accession>
<dbReference type="Pfam" id="PF00126">
    <property type="entry name" value="HTH_1"/>
    <property type="match status" value="1"/>
</dbReference>
<evidence type="ECO:0000256" key="4">
    <source>
        <dbReference type="ARBA" id="ARBA00023163"/>
    </source>
</evidence>
<dbReference type="GO" id="GO:0000976">
    <property type="term" value="F:transcription cis-regulatory region binding"/>
    <property type="evidence" value="ECO:0007669"/>
    <property type="project" value="TreeGrafter"/>
</dbReference>
<dbReference type="Proteomes" id="UP000469421">
    <property type="component" value="Unassembled WGS sequence"/>
</dbReference>
<comment type="similarity">
    <text evidence="1">Belongs to the LysR transcriptional regulatory family.</text>
</comment>
<dbReference type="CDD" id="cd08419">
    <property type="entry name" value="PBP2_CbbR_RubisCO_like"/>
    <property type="match status" value="1"/>
</dbReference>
<dbReference type="PANTHER" id="PTHR30126:SF5">
    <property type="entry name" value="HTH-TYPE TRANSCRIPTIONAL ACTIVATOR CMPR"/>
    <property type="match status" value="1"/>
</dbReference>
<protein>
    <submittedName>
        <fullName evidence="6">LysR family transcriptional regulator</fullName>
    </submittedName>
</protein>
<dbReference type="InterPro" id="IPR005119">
    <property type="entry name" value="LysR_subst-bd"/>
</dbReference>
<keyword evidence="4" id="KW-0804">Transcription</keyword>
<dbReference type="PROSITE" id="PS50931">
    <property type="entry name" value="HTH_LYSR"/>
    <property type="match status" value="1"/>
</dbReference>
<dbReference type="EMBL" id="WIRE01000001">
    <property type="protein sequence ID" value="MQX52344.1"/>
    <property type="molecule type" value="Genomic_DNA"/>
</dbReference>
<evidence type="ECO:0000256" key="3">
    <source>
        <dbReference type="ARBA" id="ARBA00023125"/>
    </source>
</evidence>
<reference evidence="6 7" key="1">
    <citation type="submission" date="2019-10" db="EMBL/GenBank/DDBJ databases">
        <title>Alcanivorax sp.PA15-N-34 draft genome sequence.</title>
        <authorList>
            <person name="Liao X."/>
            <person name="Shao Z."/>
        </authorList>
    </citation>
    <scope>NUCLEOTIDE SEQUENCE [LARGE SCALE GENOMIC DNA]</scope>
    <source>
        <strain evidence="6 7">PA15-N-34</strain>
    </source>
</reference>
<evidence type="ECO:0000256" key="2">
    <source>
        <dbReference type="ARBA" id="ARBA00023015"/>
    </source>
</evidence>
<evidence type="ECO:0000313" key="6">
    <source>
        <dbReference type="EMBL" id="MQX52344.1"/>
    </source>
</evidence>
<dbReference type="SUPFAM" id="SSF46785">
    <property type="entry name" value="Winged helix' DNA-binding domain"/>
    <property type="match status" value="1"/>
</dbReference>
<dbReference type="AlphaFoldDB" id="A0A6N7LT42"/>
<keyword evidence="7" id="KW-1185">Reference proteome</keyword>
<feature type="domain" description="HTH lysR-type" evidence="5">
    <location>
        <begin position="12"/>
        <end position="69"/>
    </location>
</feature>
<dbReference type="Pfam" id="PF03466">
    <property type="entry name" value="LysR_substrate"/>
    <property type="match status" value="1"/>
</dbReference>
<dbReference type="InterPro" id="IPR036390">
    <property type="entry name" value="WH_DNA-bd_sf"/>
</dbReference>
<dbReference type="InterPro" id="IPR000847">
    <property type="entry name" value="LysR_HTH_N"/>
</dbReference>
<dbReference type="GO" id="GO:0003700">
    <property type="term" value="F:DNA-binding transcription factor activity"/>
    <property type="evidence" value="ECO:0007669"/>
    <property type="project" value="InterPro"/>
</dbReference>
<dbReference type="SUPFAM" id="SSF53850">
    <property type="entry name" value="Periplasmic binding protein-like II"/>
    <property type="match status" value="1"/>
</dbReference>
<evidence type="ECO:0000256" key="1">
    <source>
        <dbReference type="ARBA" id="ARBA00009437"/>
    </source>
</evidence>
<sequence>MPQTFNQLASRLTFRQLQVFLTVHECRSYSRAGEQLGLTQPAVSSQIRQLEAALDMPVFEYVGRKLYTTAAGERLAETAAGIFESLKNLQTDLAAQQGRVAGELKLVAVNTAQYVVPYLLTGFVAAHPDVTVNLRVVNRAEALRRLDDNEDHLMIMGIVPEDKPLNVLPFLDNELIAVATPEHALAKADSITPERFLKEKLLLRESGSGSRLALELFCQERRLGVTPFMELGANDAIKHAAMAGLGVAVLPRLSLRAELQLGQLTVLPVKGFPLRRSWCVVYPKSKYPTPAMSAFVDYVRQNLKQIAASFREQTRP</sequence>
<dbReference type="PRINTS" id="PR00039">
    <property type="entry name" value="HTHLYSR"/>
</dbReference>
<dbReference type="InterPro" id="IPR036388">
    <property type="entry name" value="WH-like_DNA-bd_sf"/>
</dbReference>
<keyword evidence="3" id="KW-0238">DNA-binding</keyword>
<organism evidence="6 7">
    <name type="scientific">Alcanivorax sediminis</name>
    <dbReference type="NCBI Taxonomy" id="2663008"/>
    <lineage>
        <taxon>Bacteria</taxon>
        <taxon>Pseudomonadati</taxon>
        <taxon>Pseudomonadota</taxon>
        <taxon>Gammaproteobacteria</taxon>
        <taxon>Oceanospirillales</taxon>
        <taxon>Alcanivoracaceae</taxon>
        <taxon>Alcanivorax</taxon>
    </lineage>
</organism>
<dbReference type="PANTHER" id="PTHR30126">
    <property type="entry name" value="HTH-TYPE TRANSCRIPTIONAL REGULATOR"/>
    <property type="match status" value="1"/>
</dbReference>
<dbReference type="RefSeq" id="WP_153499059.1">
    <property type="nucleotide sequence ID" value="NZ_WIRE01000001.1"/>
</dbReference>
<dbReference type="Gene3D" id="1.10.10.10">
    <property type="entry name" value="Winged helix-like DNA-binding domain superfamily/Winged helix DNA-binding domain"/>
    <property type="match status" value="1"/>
</dbReference>
<proteinExistence type="inferred from homology"/>
<name>A0A6N7LT42_9GAMM</name>
<comment type="caution">
    <text evidence="6">The sequence shown here is derived from an EMBL/GenBank/DDBJ whole genome shotgun (WGS) entry which is preliminary data.</text>
</comment>
<gene>
    <name evidence="6" type="ORF">GFN93_03725</name>
</gene>
<evidence type="ECO:0000259" key="5">
    <source>
        <dbReference type="PROSITE" id="PS50931"/>
    </source>
</evidence>